<evidence type="ECO:0000313" key="2">
    <source>
        <dbReference type="EMBL" id="ABK77679.1"/>
    </source>
</evidence>
<dbReference type="Pfam" id="PF09407">
    <property type="entry name" value="AbiEi_1"/>
    <property type="match status" value="1"/>
</dbReference>
<accession>A0RWG2</accession>
<feature type="domain" description="AbiEi antitoxin C-terminal" evidence="1">
    <location>
        <begin position="105"/>
        <end position="238"/>
    </location>
</feature>
<dbReference type="STRING" id="414004.CENSYa_1048"/>
<name>A0RWG2_CENSY</name>
<dbReference type="EnsemblBacteria" id="ABK77679">
    <property type="protein sequence ID" value="ABK77679"/>
    <property type="gene ID" value="CENSYa_1048"/>
</dbReference>
<reference evidence="2 3" key="1">
    <citation type="journal article" date="2006" name="Proc. Natl. Acad. Sci. U.S.A.">
        <title>Genomic analysis of the uncultivated marine crenarchaeote Cenarchaeum symbiosum.</title>
        <authorList>
            <person name="Hallam S.J."/>
            <person name="Konstantinidis K.T."/>
            <person name="Putnam N."/>
            <person name="Schleper C."/>
            <person name="Watanabe Y."/>
            <person name="Sugahara J."/>
            <person name="Preston C."/>
            <person name="de la Torre J."/>
            <person name="Richardson P.M."/>
            <person name="DeLong E.F."/>
        </authorList>
    </citation>
    <scope>NUCLEOTIDE SEQUENCE [LARGE SCALE GENOMIC DNA]</scope>
    <source>
        <strain evidence="3">A</strain>
    </source>
</reference>
<dbReference type="AlphaFoldDB" id="A0RWG2"/>
<evidence type="ECO:0000259" key="1">
    <source>
        <dbReference type="Pfam" id="PF09407"/>
    </source>
</evidence>
<organism evidence="2 3">
    <name type="scientific">Cenarchaeum symbiosum (strain A)</name>
    <dbReference type="NCBI Taxonomy" id="414004"/>
    <lineage>
        <taxon>Archaea</taxon>
        <taxon>Nitrososphaerota</taxon>
        <taxon>Candidatus Cenarchaeales</taxon>
        <taxon>Candidatus Cenarchaeaceae</taxon>
        <taxon>Candidatus Cenarchaeum</taxon>
    </lineage>
</organism>
<dbReference type="InterPro" id="IPR018547">
    <property type="entry name" value="AbiEi_C"/>
</dbReference>
<sequence>MWFNGDRRLRIAVPAISKKHSRYEVEQTGEIRPHERLVRELAEKKIEVFRSEDAKRILQADGPTTARVLRYLARKRRVERIERGKYMFIPEYAGTDLRWTVDSRQVVSHLMDDCYMGFCSAMSYWGMTDQIPYTVFVVSTKMKRGFDFGYMRYQFVKLSEKKFFGGVERKCENGTFRISSREKTIVDGLMHPEYCGMMTEVSKMMWNAHEDVNWEDVLNMAKRVGIDVVLKRLGYLLSVLEIEEGMAKKIRGMIKRYPYQRLDKLGCHVGHTYSKEYGLMINYREGELLDWMKY</sequence>
<dbReference type="EMBL" id="DP000238">
    <property type="protein sequence ID" value="ABK77679.1"/>
    <property type="molecule type" value="Genomic_DNA"/>
</dbReference>
<dbReference type="HOGENOM" id="CLU_082323_0_0_2"/>
<protein>
    <submittedName>
        <fullName evidence="2">Transcriptional regulator</fullName>
    </submittedName>
</protein>
<gene>
    <name evidence="2" type="ordered locus">CENSYa_1048</name>
</gene>
<evidence type="ECO:0000313" key="3">
    <source>
        <dbReference type="Proteomes" id="UP000000758"/>
    </source>
</evidence>
<dbReference type="KEGG" id="csy:CENSYa_1048"/>
<proteinExistence type="predicted"/>
<dbReference type="Proteomes" id="UP000000758">
    <property type="component" value="Chromosome"/>
</dbReference>
<keyword evidence="3" id="KW-1185">Reference proteome</keyword>